<feature type="transmembrane region" description="Helical" evidence="1">
    <location>
        <begin position="134"/>
        <end position="156"/>
    </location>
</feature>
<dbReference type="AlphaFoldDB" id="A0A226F3E5"/>
<gene>
    <name evidence="2" type="ORF">Fcan01_00582</name>
</gene>
<dbReference type="Proteomes" id="UP000198287">
    <property type="component" value="Unassembled WGS sequence"/>
</dbReference>
<organism evidence="2 3">
    <name type="scientific">Folsomia candida</name>
    <name type="common">Springtail</name>
    <dbReference type="NCBI Taxonomy" id="158441"/>
    <lineage>
        <taxon>Eukaryota</taxon>
        <taxon>Metazoa</taxon>
        <taxon>Ecdysozoa</taxon>
        <taxon>Arthropoda</taxon>
        <taxon>Hexapoda</taxon>
        <taxon>Collembola</taxon>
        <taxon>Entomobryomorpha</taxon>
        <taxon>Isotomoidea</taxon>
        <taxon>Isotomidae</taxon>
        <taxon>Proisotominae</taxon>
        <taxon>Folsomia</taxon>
    </lineage>
</organism>
<accession>A0A226F3E5</accession>
<keyword evidence="1" id="KW-0812">Transmembrane</keyword>
<feature type="transmembrane region" description="Helical" evidence="1">
    <location>
        <begin position="204"/>
        <end position="226"/>
    </location>
</feature>
<feature type="transmembrane region" description="Helical" evidence="1">
    <location>
        <begin position="84"/>
        <end position="104"/>
    </location>
</feature>
<sequence>MVVTPLMWKSLDNFATCYSYLWKFPVEWDSTRKLLIYNPPSRKMIPWGLTYLIFMVGQSFSSCFTVLAAQLFGLADLPVMESLITIAMMILIMFGIAMELMLVLQAKQSVAAFNCLSKLDAKLNKPAGLRLGPYYIDTLGISLNICVLIIAIFPFFNVFFAQYFGRDTLTIGCTYVYDCDGYAKYFVYTMRVTYIIPAIELMRLFPLGICIFAIGIHIILGIMSYLEENSGRIAMSRIKSLEILRIYNYLEIILQVVHEVSSTAASVLMILGLLLSVTLNFLTVKMRSVLPMPYYLVCPVSAGIIPVVIQILLPLAISIFENAEALLQSWRVEVRHSCDRRYLRRRLKTCKAVTVYAGLFKFNFYHLCVSTKSTFCYAIVDYTITALLWT</sequence>
<evidence type="ECO:0000313" key="2">
    <source>
        <dbReference type="EMBL" id="OXA64303.1"/>
    </source>
</evidence>
<proteinExistence type="predicted"/>
<reference evidence="2 3" key="1">
    <citation type="submission" date="2015-12" db="EMBL/GenBank/DDBJ databases">
        <title>The genome of Folsomia candida.</title>
        <authorList>
            <person name="Faddeeva A."/>
            <person name="Derks M.F."/>
            <person name="Anvar Y."/>
            <person name="Smit S."/>
            <person name="Van Straalen N."/>
            <person name="Roelofs D."/>
        </authorList>
    </citation>
    <scope>NUCLEOTIDE SEQUENCE [LARGE SCALE GENOMIC DNA]</scope>
    <source>
        <strain evidence="2 3">VU population</strain>
        <tissue evidence="2">Whole body</tissue>
    </source>
</reference>
<evidence type="ECO:0000256" key="1">
    <source>
        <dbReference type="SAM" id="Phobius"/>
    </source>
</evidence>
<evidence type="ECO:0008006" key="4">
    <source>
        <dbReference type="Google" id="ProtNLM"/>
    </source>
</evidence>
<feature type="transmembrane region" description="Helical" evidence="1">
    <location>
        <begin position="294"/>
        <end position="317"/>
    </location>
</feature>
<protein>
    <recommendedName>
        <fullName evidence="4">Odorant receptor</fullName>
    </recommendedName>
</protein>
<name>A0A226F3E5_FOLCA</name>
<comment type="caution">
    <text evidence="2">The sequence shown here is derived from an EMBL/GenBank/DDBJ whole genome shotgun (WGS) entry which is preliminary data.</text>
</comment>
<keyword evidence="1" id="KW-0472">Membrane</keyword>
<keyword evidence="3" id="KW-1185">Reference proteome</keyword>
<feature type="transmembrane region" description="Helical" evidence="1">
    <location>
        <begin position="49"/>
        <end position="72"/>
    </location>
</feature>
<feature type="transmembrane region" description="Helical" evidence="1">
    <location>
        <begin position="263"/>
        <end position="282"/>
    </location>
</feature>
<dbReference type="EMBL" id="LNIX01000001">
    <property type="protein sequence ID" value="OXA64303.1"/>
    <property type="molecule type" value="Genomic_DNA"/>
</dbReference>
<evidence type="ECO:0000313" key="3">
    <source>
        <dbReference type="Proteomes" id="UP000198287"/>
    </source>
</evidence>
<keyword evidence="1" id="KW-1133">Transmembrane helix</keyword>